<evidence type="ECO:0000313" key="3">
    <source>
        <dbReference type="Proteomes" id="UP000316253"/>
    </source>
</evidence>
<dbReference type="Proteomes" id="UP000316253">
    <property type="component" value="Unassembled WGS sequence"/>
</dbReference>
<organism evidence="2 3">
    <name type="scientific">Candidatus Berkelbacteria bacterium Gr01-1014_85</name>
    <dbReference type="NCBI Taxonomy" id="2017150"/>
    <lineage>
        <taxon>Bacteria</taxon>
        <taxon>Candidatus Berkelbacteria</taxon>
    </lineage>
</organism>
<reference evidence="2 3" key="1">
    <citation type="submission" date="2017-08" db="EMBL/GenBank/DDBJ databases">
        <title>Mechanisms for carbon and nitrogen cycling indicate functional differentiation within the Candidate Phyla Radiation.</title>
        <authorList>
            <person name="Danczak R.E."/>
            <person name="Johnston M.D."/>
            <person name="Kenah C."/>
            <person name="Slattery M."/>
            <person name="Wrighton K.C."/>
            <person name="Wilkins M.J."/>
        </authorList>
    </citation>
    <scope>NUCLEOTIDE SEQUENCE [LARGE SCALE GENOMIC DNA]</scope>
    <source>
        <strain evidence="2">Gr01-1014_85</strain>
    </source>
</reference>
<keyword evidence="1" id="KW-0472">Membrane</keyword>
<keyword evidence="1" id="KW-1133">Transmembrane helix</keyword>
<dbReference type="AlphaFoldDB" id="A0A554JDE5"/>
<dbReference type="EMBL" id="VMFD01000009">
    <property type="protein sequence ID" value="TSC66349.1"/>
    <property type="molecule type" value="Genomic_DNA"/>
</dbReference>
<comment type="caution">
    <text evidence="2">The sequence shown here is derived from an EMBL/GenBank/DDBJ whole genome shotgun (WGS) entry which is preliminary data.</text>
</comment>
<gene>
    <name evidence="2" type="ORF">CEO22_133</name>
</gene>
<proteinExistence type="predicted"/>
<protein>
    <submittedName>
        <fullName evidence="2">Uncharacterized protein</fullName>
    </submittedName>
</protein>
<sequence length="91" mass="10776">MINQENKLQRFLGKKITLKDLVSLTLWMYSGLLVIGMIMSKLFDVEFIDEFMKWPFKDVVFWLLFSFKVVPDLISWLGSINRKKSNGIKTR</sequence>
<evidence type="ECO:0000313" key="2">
    <source>
        <dbReference type="EMBL" id="TSC66349.1"/>
    </source>
</evidence>
<evidence type="ECO:0000256" key="1">
    <source>
        <dbReference type="SAM" id="Phobius"/>
    </source>
</evidence>
<accession>A0A554JDE5</accession>
<feature type="transmembrane region" description="Helical" evidence="1">
    <location>
        <begin position="21"/>
        <end position="39"/>
    </location>
</feature>
<feature type="transmembrane region" description="Helical" evidence="1">
    <location>
        <begin position="59"/>
        <end position="79"/>
    </location>
</feature>
<name>A0A554JDE5_9BACT</name>
<keyword evidence="1" id="KW-0812">Transmembrane</keyword>